<organism evidence="1 2">
    <name type="scientific">Flavobacterium enshiense DK69</name>
    <dbReference type="NCBI Taxonomy" id="1107311"/>
    <lineage>
        <taxon>Bacteria</taxon>
        <taxon>Pseudomonadati</taxon>
        <taxon>Bacteroidota</taxon>
        <taxon>Flavobacteriia</taxon>
        <taxon>Flavobacteriales</taxon>
        <taxon>Flavobacteriaceae</taxon>
        <taxon>Flavobacterium</taxon>
    </lineage>
</organism>
<accession>A0A0A2MY96</accession>
<dbReference type="EMBL" id="JRLZ01000001">
    <property type="protein sequence ID" value="KGO97319.1"/>
    <property type="molecule type" value="Genomic_DNA"/>
</dbReference>
<reference evidence="1 2" key="2">
    <citation type="journal article" date="2015" name="Stand. Genomic Sci.">
        <title>High quality draft genomic sequence of Flavobacterium enshiense DK69(T) and comparison among Flavobacterium genomes.</title>
        <authorList>
            <person name="Zeng Z."/>
            <person name="Chen C."/>
            <person name="Du H."/>
            <person name="Wang G."/>
            <person name="Li M."/>
        </authorList>
    </citation>
    <scope>NUCLEOTIDE SEQUENCE [LARGE SCALE GENOMIC DNA]</scope>
    <source>
        <strain evidence="1 2">DK69</strain>
    </source>
</reference>
<dbReference type="SUPFAM" id="SSF52266">
    <property type="entry name" value="SGNH hydrolase"/>
    <property type="match status" value="1"/>
</dbReference>
<comment type="caution">
    <text evidence="1">The sequence shown here is derived from an EMBL/GenBank/DDBJ whole genome shotgun (WGS) entry which is preliminary data.</text>
</comment>
<reference evidence="2" key="1">
    <citation type="submission" date="2013-09" db="EMBL/GenBank/DDBJ databases">
        <authorList>
            <person name="Zeng Z."/>
            <person name="Chen C."/>
        </authorList>
    </citation>
    <scope>NUCLEOTIDE SEQUENCE [LARGE SCALE GENOMIC DNA]</scope>
    <source>
        <strain evidence="2">DK69</strain>
    </source>
</reference>
<keyword evidence="2" id="KW-1185">Reference proteome</keyword>
<protein>
    <recommendedName>
        <fullName evidence="3">Peptidoglycan binding-like domain-containing protein</fullName>
    </recommendedName>
</protein>
<dbReference type="AlphaFoldDB" id="A0A0A2MY96"/>
<evidence type="ECO:0000313" key="1">
    <source>
        <dbReference type="EMBL" id="KGO97319.1"/>
    </source>
</evidence>
<dbReference type="eggNOG" id="COG2755">
    <property type="taxonomic scope" value="Bacteria"/>
</dbReference>
<sequence>MYLKNSLIMQNNVLNNRPVRNINGAANNRTDINRSVGLNANNESGDVVIIQRLLRLCAYPVTVNGVIRNGETDPTVSSILNFQANNSLRITGQISPNDETFVFLKNHVDNLPSFSEADDESIHQPFITNAFFFRRNANNPNTLNVIFEGDSWLDYPIPRVLDLYDTISDRNQRLNLNSLHLAKFGETTTDMYRDRSHFVQYVTNYRIDRIYFSGGGNDVFPQLGNIVKSGLSTFRNNYFTDASKLNDLRNMPVGDDLYRKCIQYKNYLNTLVFDNDAFNGVFLNSIFSTIANNYIRFGSIVNLHCSSNLKFYMHSYDYPLYKLGVRPSIGPVNLPLGPWINPVFTYYGITDAILKSYIIIRLIDKFYALLHYIKHTFQTNNFGFQTQIVDLRGVLNSSNYWRDEIHPNSIGATRLATRVNF</sequence>
<dbReference type="Proteomes" id="UP000030149">
    <property type="component" value="Unassembled WGS sequence"/>
</dbReference>
<evidence type="ECO:0008006" key="3">
    <source>
        <dbReference type="Google" id="ProtNLM"/>
    </source>
</evidence>
<evidence type="ECO:0000313" key="2">
    <source>
        <dbReference type="Proteomes" id="UP000030149"/>
    </source>
</evidence>
<dbReference type="PATRIC" id="fig|1107311.5.peg.315"/>
<gene>
    <name evidence="1" type="ORF">Q767_01585</name>
</gene>
<proteinExistence type="predicted"/>
<name>A0A0A2MY96_9FLAO</name>
<dbReference type="STRING" id="1107311.Q767_01585"/>